<name>A0ABP9W2L8_9BACT</name>
<sequence>MSLPLKLANPDTSMSDPGISVMFPPLLMVNVVASTATKAVASSSVTVTAPPVRRNVPKFVTSVPWLPNVILLVPASKFAKPLTLIVVPLASMMSPPLVNSKLAASTPVSSVPVVSLMTTAPPLTFNVPKLVVSPMSPPRVMLFVPASRSARPTTVKLVPASSVMLPVLCKFRLADVFTPVSVASLSS</sequence>
<keyword evidence="2" id="KW-1185">Reference proteome</keyword>
<dbReference type="Proteomes" id="UP001416858">
    <property type="component" value="Unassembled WGS sequence"/>
</dbReference>
<proteinExistence type="predicted"/>
<organism evidence="1 2">
    <name type="scientific">Novipirellula caenicola</name>
    <dbReference type="NCBI Taxonomy" id="1536901"/>
    <lineage>
        <taxon>Bacteria</taxon>
        <taxon>Pseudomonadati</taxon>
        <taxon>Planctomycetota</taxon>
        <taxon>Planctomycetia</taxon>
        <taxon>Pirellulales</taxon>
        <taxon>Pirellulaceae</taxon>
        <taxon>Novipirellula</taxon>
    </lineage>
</organism>
<evidence type="ECO:0000313" key="2">
    <source>
        <dbReference type="Proteomes" id="UP001416858"/>
    </source>
</evidence>
<protein>
    <submittedName>
        <fullName evidence="1">Uncharacterized protein</fullName>
    </submittedName>
</protein>
<dbReference type="EMBL" id="BAABRO010000052">
    <property type="protein sequence ID" value="GAA5511251.1"/>
    <property type="molecule type" value="Genomic_DNA"/>
</dbReference>
<reference evidence="1 2" key="1">
    <citation type="submission" date="2024-02" db="EMBL/GenBank/DDBJ databases">
        <title>Rhodopirellula caenicola NBRC 110016.</title>
        <authorList>
            <person name="Ichikawa N."/>
            <person name="Katano-Makiyama Y."/>
            <person name="Hidaka K."/>
        </authorList>
    </citation>
    <scope>NUCLEOTIDE SEQUENCE [LARGE SCALE GENOMIC DNA]</scope>
    <source>
        <strain evidence="1 2">NBRC 110016</strain>
    </source>
</reference>
<gene>
    <name evidence="1" type="ORF">Rcae01_06767</name>
</gene>
<evidence type="ECO:0000313" key="1">
    <source>
        <dbReference type="EMBL" id="GAA5511251.1"/>
    </source>
</evidence>
<comment type="caution">
    <text evidence="1">The sequence shown here is derived from an EMBL/GenBank/DDBJ whole genome shotgun (WGS) entry which is preliminary data.</text>
</comment>
<accession>A0ABP9W2L8</accession>